<protein>
    <submittedName>
        <fullName evidence="7">Kinase-like domain-containing protein</fullName>
    </submittedName>
</protein>
<dbReference type="Gene3D" id="1.10.510.10">
    <property type="entry name" value="Transferase(Phosphotransferase) domain 1"/>
    <property type="match status" value="1"/>
</dbReference>
<dbReference type="PROSITE" id="PS00108">
    <property type="entry name" value="PROTEIN_KINASE_ST"/>
    <property type="match status" value="1"/>
</dbReference>
<dbReference type="RefSeq" id="XP_026624461.1">
    <property type="nucleotide sequence ID" value="XM_026776173.1"/>
</dbReference>
<dbReference type="GO" id="GO:0005634">
    <property type="term" value="C:nucleus"/>
    <property type="evidence" value="ECO:0007669"/>
    <property type="project" value="TreeGrafter"/>
</dbReference>
<accession>A0A3F3PWZ1</accession>
<feature type="domain" description="Protein kinase" evidence="6">
    <location>
        <begin position="74"/>
        <end position="443"/>
    </location>
</feature>
<dbReference type="GO" id="GO:0004674">
    <property type="term" value="F:protein serine/threonine kinase activity"/>
    <property type="evidence" value="ECO:0007669"/>
    <property type="project" value="UniProtKB-KW"/>
</dbReference>
<dbReference type="InterPro" id="IPR011009">
    <property type="entry name" value="Kinase-like_dom_sf"/>
</dbReference>
<dbReference type="GeneID" id="38144529"/>
<evidence type="ECO:0000313" key="7">
    <source>
        <dbReference type="EMBL" id="RDH31439.1"/>
    </source>
</evidence>
<evidence type="ECO:0000256" key="2">
    <source>
        <dbReference type="ARBA" id="ARBA00022679"/>
    </source>
</evidence>
<organism evidence="7 8">
    <name type="scientific">Aspergillus welwitschiae</name>
    <dbReference type="NCBI Taxonomy" id="1341132"/>
    <lineage>
        <taxon>Eukaryota</taxon>
        <taxon>Fungi</taxon>
        <taxon>Dikarya</taxon>
        <taxon>Ascomycota</taxon>
        <taxon>Pezizomycotina</taxon>
        <taxon>Eurotiomycetes</taxon>
        <taxon>Eurotiomycetidae</taxon>
        <taxon>Eurotiales</taxon>
        <taxon>Aspergillaceae</taxon>
        <taxon>Aspergillus</taxon>
        <taxon>Aspergillus subgen. Circumdati</taxon>
    </lineage>
</organism>
<evidence type="ECO:0000313" key="8">
    <source>
        <dbReference type="Proteomes" id="UP000253729"/>
    </source>
</evidence>
<name>A0A3F3PWZ1_9EURO</name>
<dbReference type="PROSITE" id="PS50011">
    <property type="entry name" value="PROTEIN_KINASE_DOM"/>
    <property type="match status" value="1"/>
</dbReference>
<dbReference type="EMBL" id="KZ852055">
    <property type="protein sequence ID" value="RDH31439.1"/>
    <property type="molecule type" value="Genomic_DNA"/>
</dbReference>
<sequence length="444" mass="50379">MCLYTPQNMSTPMASLLRPPRIYTIHRRVPSSLRKYTSHQYLPRDIPIEEETLPHYNPTHYYPVNIGDIYHSRYQITGKVGYGADSTSWVCRDLRSNNGTNKYTVLKISTSSPESHNREYDVYEHLAKVVEKGSLHPGQSLIREVYDSFELQNTTEEEGKGKGGIHQCLILQPMTMSLLDMMRLNSKPFDLPLLKMTVKRVLLALDFLHAEAGVVHTDIKADNIMLTLHDPTILTSFADAESTFPSPRKVSLTDASRIIHPSRQLPHPRGGKNYGLPTLCDFSEARIGTVQKDSGPFVQPCIYRAPEVIFEMPWGTAVDIWGVAGVIWTLFEGQHLFGDDIFDPITGHHDPFRHLARMVAVIGEFPSPEFVRRSETTRQCFDEGGNWIAHAEASIPDNISLETLERRLTGTEKELFLDFMRAMLKWMPEERSTAGELLGHEFLG</sequence>
<evidence type="ECO:0000256" key="3">
    <source>
        <dbReference type="ARBA" id="ARBA00022741"/>
    </source>
</evidence>
<keyword evidence="2" id="KW-0808">Transferase</keyword>
<dbReference type="InterPro" id="IPR000719">
    <property type="entry name" value="Prot_kinase_dom"/>
</dbReference>
<dbReference type="AlphaFoldDB" id="A0A3F3PWZ1"/>
<dbReference type="SUPFAM" id="SSF56112">
    <property type="entry name" value="Protein kinase-like (PK-like)"/>
    <property type="match status" value="1"/>
</dbReference>
<dbReference type="PANTHER" id="PTHR45646">
    <property type="entry name" value="SERINE/THREONINE-PROTEIN KINASE DOA-RELATED"/>
    <property type="match status" value="1"/>
</dbReference>
<proteinExistence type="predicted"/>
<evidence type="ECO:0000256" key="5">
    <source>
        <dbReference type="ARBA" id="ARBA00022840"/>
    </source>
</evidence>
<evidence type="ECO:0000256" key="1">
    <source>
        <dbReference type="ARBA" id="ARBA00022527"/>
    </source>
</evidence>
<keyword evidence="3" id="KW-0547">Nucleotide-binding</keyword>
<dbReference type="Gene3D" id="3.30.200.20">
    <property type="entry name" value="Phosphorylase Kinase, domain 1"/>
    <property type="match status" value="1"/>
</dbReference>
<keyword evidence="8" id="KW-1185">Reference proteome</keyword>
<dbReference type="PANTHER" id="PTHR45646:SF11">
    <property type="entry name" value="SERINE_THREONINE-PROTEIN KINASE DOA"/>
    <property type="match status" value="1"/>
</dbReference>
<keyword evidence="1" id="KW-0723">Serine/threonine-protein kinase</keyword>
<evidence type="ECO:0000259" key="6">
    <source>
        <dbReference type="PROSITE" id="PS50011"/>
    </source>
</evidence>
<dbReference type="GO" id="GO:0043484">
    <property type="term" value="P:regulation of RNA splicing"/>
    <property type="evidence" value="ECO:0007669"/>
    <property type="project" value="TreeGrafter"/>
</dbReference>
<evidence type="ECO:0000256" key="4">
    <source>
        <dbReference type="ARBA" id="ARBA00022777"/>
    </source>
</evidence>
<dbReference type="InterPro" id="IPR051175">
    <property type="entry name" value="CLK_kinases"/>
</dbReference>
<dbReference type="SMART" id="SM00220">
    <property type="entry name" value="S_TKc"/>
    <property type="match status" value="1"/>
</dbReference>
<reference evidence="7 8" key="1">
    <citation type="submission" date="2018-07" db="EMBL/GenBank/DDBJ databases">
        <title>The genomes of Aspergillus section Nigri reveals drivers in fungal speciation.</title>
        <authorList>
            <consortium name="DOE Joint Genome Institute"/>
            <person name="Vesth T.C."/>
            <person name="Nybo J."/>
            <person name="Theobald S."/>
            <person name="Brandl J."/>
            <person name="Frisvad J.C."/>
            <person name="Nielsen K.F."/>
            <person name="Lyhne E.K."/>
            <person name="Kogle M.E."/>
            <person name="Kuo A."/>
            <person name="Riley R."/>
            <person name="Clum A."/>
            <person name="Nolan M."/>
            <person name="Lipzen A."/>
            <person name="Salamov A."/>
            <person name="Henrissat B."/>
            <person name="Wiebenga A."/>
            <person name="De vries R.P."/>
            <person name="Grigoriev I.V."/>
            <person name="Mortensen U.H."/>
            <person name="Andersen M.R."/>
            <person name="Baker S.E."/>
        </authorList>
    </citation>
    <scope>NUCLEOTIDE SEQUENCE [LARGE SCALE GENOMIC DNA]</scope>
    <source>
        <strain evidence="7 8">CBS 139.54b</strain>
    </source>
</reference>
<gene>
    <name evidence="7" type="ORF">BDQ94DRAFT_61593</name>
</gene>
<dbReference type="Proteomes" id="UP000253729">
    <property type="component" value="Unassembled WGS sequence"/>
</dbReference>
<keyword evidence="4 7" id="KW-0418">Kinase</keyword>
<dbReference type="GO" id="GO:0005524">
    <property type="term" value="F:ATP binding"/>
    <property type="evidence" value="ECO:0007669"/>
    <property type="project" value="UniProtKB-KW"/>
</dbReference>
<dbReference type="Pfam" id="PF00069">
    <property type="entry name" value="Pkinase"/>
    <property type="match status" value="2"/>
</dbReference>
<dbReference type="STRING" id="1341132.A0A3F3PWZ1"/>
<dbReference type="InterPro" id="IPR008271">
    <property type="entry name" value="Ser/Thr_kinase_AS"/>
</dbReference>
<keyword evidence="5" id="KW-0067">ATP-binding</keyword>